<organism evidence="3 4">
    <name type="scientific">Vibrio ulleungensis</name>
    <dbReference type="NCBI Taxonomy" id="2807619"/>
    <lineage>
        <taxon>Bacteria</taxon>
        <taxon>Pseudomonadati</taxon>
        <taxon>Pseudomonadota</taxon>
        <taxon>Gammaproteobacteria</taxon>
        <taxon>Vibrionales</taxon>
        <taxon>Vibrionaceae</taxon>
        <taxon>Vibrio</taxon>
    </lineage>
</organism>
<comment type="similarity">
    <text evidence="1">Belongs to the UPF0213 family.</text>
</comment>
<evidence type="ECO:0000259" key="2">
    <source>
        <dbReference type="PROSITE" id="PS50164"/>
    </source>
</evidence>
<evidence type="ECO:0000256" key="1">
    <source>
        <dbReference type="ARBA" id="ARBA00007435"/>
    </source>
</evidence>
<name>A0ABS2HK52_9VIBR</name>
<dbReference type="Gene3D" id="3.40.1440.10">
    <property type="entry name" value="GIY-YIG endonuclease"/>
    <property type="match status" value="1"/>
</dbReference>
<proteinExistence type="inferred from homology"/>
<comment type="caution">
    <text evidence="3">The sequence shown here is derived from an EMBL/GenBank/DDBJ whole genome shotgun (WGS) entry which is preliminary data.</text>
</comment>
<reference evidence="3 4" key="1">
    <citation type="submission" date="2021-02" db="EMBL/GenBank/DDBJ databases">
        <authorList>
            <person name="Park J.-S."/>
        </authorList>
    </citation>
    <scope>NUCLEOTIDE SEQUENCE [LARGE SCALE GENOMIC DNA]</scope>
    <source>
        <strain evidence="3 4">188UL20-2</strain>
    </source>
</reference>
<feature type="domain" description="GIY-YIG" evidence="2">
    <location>
        <begin position="1"/>
        <end position="76"/>
    </location>
</feature>
<dbReference type="CDD" id="cd10456">
    <property type="entry name" value="GIY-YIG_UPF0213"/>
    <property type="match status" value="1"/>
</dbReference>
<dbReference type="Pfam" id="PF01541">
    <property type="entry name" value="GIY-YIG"/>
    <property type="match status" value="1"/>
</dbReference>
<dbReference type="PANTHER" id="PTHR34477:SF1">
    <property type="entry name" value="UPF0213 PROTEIN YHBQ"/>
    <property type="match status" value="1"/>
</dbReference>
<dbReference type="InterPro" id="IPR000305">
    <property type="entry name" value="GIY-YIG_endonuc"/>
</dbReference>
<keyword evidence="4" id="KW-1185">Reference proteome</keyword>
<dbReference type="PROSITE" id="PS50164">
    <property type="entry name" value="GIY_YIG"/>
    <property type="match status" value="1"/>
</dbReference>
<dbReference type="PANTHER" id="PTHR34477">
    <property type="entry name" value="UPF0213 PROTEIN YHBQ"/>
    <property type="match status" value="1"/>
</dbReference>
<protein>
    <submittedName>
        <fullName evidence="3">GIY-YIG nuclease family protein</fullName>
    </submittedName>
</protein>
<evidence type="ECO:0000313" key="4">
    <source>
        <dbReference type="Proteomes" id="UP000809621"/>
    </source>
</evidence>
<dbReference type="SUPFAM" id="SSF82771">
    <property type="entry name" value="GIY-YIG endonuclease"/>
    <property type="match status" value="1"/>
</dbReference>
<accession>A0ABS2HK52</accession>
<dbReference type="InterPro" id="IPR050190">
    <property type="entry name" value="UPF0213_domain"/>
</dbReference>
<dbReference type="RefSeq" id="WP_205158474.1">
    <property type="nucleotide sequence ID" value="NZ_JAFEUM010000004.1"/>
</dbReference>
<dbReference type="Proteomes" id="UP000809621">
    <property type="component" value="Unassembled WGS sequence"/>
</dbReference>
<sequence>MDWHCYLVRLDNNALYCGVSNNVKKRFEAHCLGKGAKALKGKGPLELVWQSQAMDKRSAMQLEWKVKRFPKAKKEKLVSLGADYVDLLDESH</sequence>
<dbReference type="InterPro" id="IPR035901">
    <property type="entry name" value="GIY-YIG_endonuc_sf"/>
</dbReference>
<gene>
    <name evidence="3" type="ORF">JQC93_10890</name>
</gene>
<dbReference type="EMBL" id="JAFEUM010000004">
    <property type="protein sequence ID" value="MBM7036907.1"/>
    <property type="molecule type" value="Genomic_DNA"/>
</dbReference>
<evidence type="ECO:0000313" key="3">
    <source>
        <dbReference type="EMBL" id="MBM7036907.1"/>
    </source>
</evidence>